<dbReference type="Proteomes" id="UP000027222">
    <property type="component" value="Unassembled WGS sequence"/>
</dbReference>
<proteinExistence type="predicted"/>
<organism evidence="1 2">
    <name type="scientific">Galerina marginata (strain CBS 339.88)</name>
    <dbReference type="NCBI Taxonomy" id="685588"/>
    <lineage>
        <taxon>Eukaryota</taxon>
        <taxon>Fungi</taxon>
        <taxon>Dikarya</taxon>
        <taxon>Basidiomycota</taxon>
        <taxon>Agaricomycotina</taxon>
        <taxon>Agaricomycetes</taxon>
        <taxon>Agaricomycetidae</taxon>
        <taxon>Agaricales</taxon>
        <taxon>Agaricineae</taxon>
        <taxon>Strophariaceae</taxon>
        <taxon>Galerina</taxon>
    </lineage>
</organism>
<protein>
    <submittedName>
        <fullName evidence="1">Uncharacterized protein</fullName>
    </submittedName>
</protein>
<name>A0A067TX99_GALM3</name>
<gene>
    <name evidence="1" type="ORF">GALMADRAFT_718329</name>
</gene>
<dbReference type="EMBL" id="KL142368">
    <property type="protein sequence ID" value="KDR84594.1"/>
    <property type="molecule type" value="Genomic_DNA"/>
</dbReference>
<reference evidence="2" key="1">
    <citation type="journal article" date="2014" name="Proc. Natl. Acad. Sci. U.S.A.">
        <title>Extensive sampling of basidiomycete genomes demonstrates inadequacy of the white-rot/brown-rot paradigm for wood decay fungi.</title>
        <authorList>
            <person name="Riley R."/>
            <person name="Salamov A.A."/>
            <person name="Brown D.W."/>
            <person name="Nagy L.G."/>
            <person name="Floudas D."/>
            <person name="Held B.W."/>
            <person name="Levasseur A."/>
            <person name="Lombard V."/>
            <person name="Morin E."/>
            <person name="Otillar R."/>
            <person name="Lindquist E.A."/>
            <person name="Sun H."/>
            <person name="LaButti K.M."/>
            <person name="Schmutz J."/>
            <person name="Jabbour D."/>
            <person name="Luo H."/>
            <person name="Baker S.E."/>
            <person name="Pisabarro A.G."/>
            <person name="Walton J.D."/>
            <person name="Blanchette R.A."/>
            <person name="Henrissat B."/>
            <person name="Martin F."/>
            <person name="Cullen D."/>
            <person name="Hibbett D.S."/>
            <person name="Grigoriev I.V."/>
        </authorList>
    </citation>
    <scope>NUCLEOTIDE SEQUENCE [LARGE SCALE GENOMIC DNA]</scope>
    <source>
        <strain evidence="2">CBS 339.88</strain>
    </source>
</reference>
<evidence type="ECO:0000313" key="2">
    <source>
        <dbReference type="Proteomes" id="UP000027222"/>
    </source>
</evidence>
<keyword evidence="2" id="KW-1185">Reference proteome</keyword>
<accession>A0A067TX99</accession>
<evidence type="ECO:0000313" key="1">
    <source>
        <dbReference type="EMBL" id="KDR84594.1"/>
    </source>
</evidence>
<dbReference type="HOGENOM" id="CLU_1578627_0_0_1"/>
<dbReference type="AlphaFoldDB" id="A0A067TX99"/>
<sequence length="169" mass="19317">MQRNSPIKFWFLPYSSVSRLRVLLPRLSTSNTQPTLPCFHPYMAAHERSQLAPGRPDSNYFGCLWVVTSRSQPFYLHPSTSTSFSIFPSSSVYLVGRLKDQNFHADTIVAATPGHSCETAPFLTQPVCDHHSRSELNVEWLHRAPHADRYSRVRESKLTRILSIEAERC</sequence>